<reference evidence="2" key="2">
    <citation type="submission" date="2015-01" db="EMBL/GenBank/DDBJ databases">
        <title>Evolutionary Origins and Diversification of the Mycorrhizal Mutualists.</title>
        <authorList>
            <consortium name="DOE Joint Genome Institute"/>
            <consortium name="Mycorrhizal Genomics Consortium"/>
            <person name="Kohler A."/>
            <person name="Kuo A."/>
            <person name="Nagy L.G."/>
            <person name="Floudas D."/>
            <person name="Copeland A."/>
            <person name="Barry K.W."/>
            <person name="Cichocki N."/>
            <person name="Veneault-Fourrey C."/>
            <person name="LaButti K."/>
            <person name="Lindquist E.A."/>
            <person name="Lipzen A."/>
            <person name="Lundell T."/>
            <person name="Morin E."/>
            <person name="Murat C."/>
            <person name="Riley R."/>
            <person name="Ohm R."/>
            <person name="Sun H."/>
            <person name="Tunlid A."/>
            <person name="Henrissat B."/>
            <person name="Grigoriev I.V."/>
            <person name="Hibbett D.S."/>
            <person name="Martin F."/>
        </authorList>
    </citation>
    <scope>NUCLEOTIDE SEQUENCE [LARGE SCALE GENOMIC DNA]</scope>
    <source>
        <strain evidence="2">Foug A</strain>
    </source>
</reference>
<dbReference type="InParanoid" id="A0A0C2Z8R0"/>
<dbReference type="HOGENOM" id="CLU_081367_2_0_1"/>
<evidence type="ECO:0000313" key="1">
    <source>
        <dbReference type="EMBL" id="KIM58313.1"/>
    </source>
</evidence>
<gene>
    <name evidence="1" type="ORF">SCLCIDRAFT_128500</name>
</gene>
<dbReference type="Proteomes" id="UP000053989">
    <property type="component" value="Unassembled WGS sequence"/>
</dbReference>
<protein>
    <submittedName>
        <fullName evidence="1">Uncharacterized protein</fullName>
    </submittedName>
</protein>
<dbReference type="EMBL" id="KN822088">
    <property type="protein sequence ID" value="KIM58313.1"/>
    <property type="molecule type" value="Genomic_DNA"/>
</dbReference>
<sequence>MTQTLGHIREVICNTSTPSWFMSVPKNFGDQAAGTIKADEWRSLITVYIPIMLISLWGAGTPQADLKLILNNTMDLISAVYLACSRAMSSERAVAYRSCIASYVGNLKHVHPTFSL</sequence>
<proteinExistence type="predicted"/>
<dbReference type="AlphaFoldDB" id="A0A0C2Z8R0"/>
<organism evidence="1 2">
    <name type="scientific">Scleroderma citrinum Foug A</name>
    <dbReference type="NCBI Taxonomy" id="1036808"/>
    <lineage>
        <taxon>Eukaryota</taxon>
        <taxon>Fungi</taxon>
        <taxon>Dikarya</taxon>
        <taxon>Basidiomycota</taxon>
        <taxon>Agaricomycotina</taxon>
        <taxon>Agaricomycetes</taxon>
        <taxon>Agaricomycetidae</taxon>
        <taxon>Boletales</taxon>
        <taxon>Sclerodermatineae</taxon>
        <taxon>Sclerodermataceae</taxon>
        <taxon>Scleroderma</taxon>
    </lineage>
</organism>
<evidence type="ECO:0000313" key="2">
    <source>
        <dbReference type="Proteomes" id="UP000053989"/>
    </source>
</evidence>
<reference evidence="1 2" key="1">
    <citation type="submission" date="2014-04" db="EMBL/GenBank/DDBJ databases">
        <authorList>
            <consortium name="DOE Joint Genome Institute"/>
            <person name="Kuo A."/>
            <person name="Kohler A."/>
            <person name="Nagy L.G."/>
            <person name="Floudas D."/>
            <person name="Copeland A."/>
            <person name="Barry K.W."/>
            <person name="Cichocki N."/>
            <person name="Veneault-Fourrey C."/>
            <person name="LaButti K."/>
            <person name="Lindquist E.A."/>
            <person name="Lipzen A."/>
            <person name="Lundell T."/>
            <person name="Morin E."/>
            <person name="Murat C."/>
            <person name="Sun H."/>
            <person name="Tunlid A."/>
            <person name="Henrissat B."/>
            <person name="Grigoriev I.V."/>
            <person name="Hibbett D.S."/>
            <person name="Martin F."/>
            <person name="Nordberg H.P."/>
            <person name="Cantor M.N."/>
            <person name="Hua S.X."/>
        </authorList>
    </citation>
    <scope>NUCLEOTIDE SEQUENCE [LARGE SCALE GENOMIC DNA]</scope>
    <source>
        <strain evidence="1 2">Foug A</strain>
    </source>
</reference>
<name>A0A0C2Z8R0_9AGAM</name>
<accession>A0A0C2Z8R0</accession>
<dbReference type="STRING" id="1036808.A0A0C2Z8R0"/>
<dbReference type="OrthoDB" id="3247418at2759"/>
<keyword evidence="2" id="KW-1185">Reference proteome</keyword>